<dbReference type="PANTHER" id="PTHR36435:SF1">
    <property type="entry name" value="CAAX AMINO TERMINAL PROTEASE FAMILY PROTEIN"/>
    <property type="match status" value="1"/>
</dbReference>
<gene>
    <name evidence="2" type="ORF">MPAN_005850</name>
</gene>
<dbReference type="Pfam" id="PF02517">
    <property type="entry name" value="Rce1-like"/>
    <property type="match status" value="1"/>
</dbReference>
<reference evidence="2" key="1">
    <citation type="submission" date="2021-01" db="EMBL/GenBank/DDBJ databases">
        <title>Draft genome sequence of Acholeplasmataceae bacterium strain Mahy22.</title>
        <authorList>
            <person name="Watanabe M."/>
            <person name="Kojima H."/>
            <person name="Fukui M."/>
        </authorList>
    </citation>
    <scope>NUCLEOTIDE SEQUENCE</scope>
    <source>
        <strain evidence="2">Mahy22</strain>
    </source>
</reference>
<dbReference type="GO" id="GO:0080120">
    <property type="term" value="P:CAAX-box protein maturation"/>
    <property type="evidence" value="ECO:0007669"/>
    <property type="project" value="UniProtKB-ARBA"/>
</dbReference>
<feature type="domain" description="CAAX prenyl protease 2/Lysostaphin resistance protein A-like" evidence="1">
    <location>
        <begin position="291"/>
        <end position="384"/>
    </location>
</feature>
<protein>
    <recommendedName>
        <fullName evidence="1">CAAX prenyl protease 2/Lysostaphin resistance protein A-like domain-containing protein</fullName>
    </recommendedName>
</protein>
<evidence type="ECO:0000313" key="3">
    <source>
        <dbReference type="Proteomes" id="UP000620133"/>
    </source>
</evidence>
<dbReference type="GO" id="GO:0004175">
    <property type="term" value="F:endopeptidase activity"/>
    <property type="evidence" value="ECO:0007669"/>
    <property type="project" value="UniProtKB-ARBA"/>
</dbReference>
<proteinExistence type="predicted"/>
<evidence type="ECO:0000259" key="1">
    <source>
        <dbReference type="Pfam" id="PF02517"/>
    </source>
</evidence>
<organism evidence="2 3">
    <name type="scientific">Mariniplasma anaerobium</name>
    <dbReference type="NCBI Taxonomy" id="2735436"/>
    <lineage>
        <taxon>Bacteria</taxon>
        <taxon>Bacillati</taxon>
        <taxon>Mycoplasmatota</taxon>
        <taxon>Mollicutes</taxon>
        <taxon>Acholeplasmatales</taxon>
        <taxon>Acholeplasmataceae</taxon>
        <taxon>Mariniplasma</taxon>
    </lineage>
</organism>
<dbReference type="AlphaFoldDB" id="A0A7U9XVU1"/>
<dbReference type="InterPro" id="IPR052710">
    <property type="entry name" value="CAAX_protease"/>
</dbReference>
<dbReference type="EMBL" id="AP024412">
    <property type="protein sequence ID" value="BCR35692.1"/>
    <property type="molecule type" value="Genomic_DNA"/>
</dbReference>
<name>A0A7U9XVU1_9MOLU</name>
<dbReference type="InterPro" id="IPR003675">
    <property type="entry name" value="Rce1/LyrA-like_dom"/>
</dbReference>
<dbReference type="KEGG" id="manr:MPAN_005850"/>
<accession>A0A7U9XVU1</accession>
<sequence>MNENNEIIEFENLFKEEIKERNEPPKPRDKKNYAYAILTYLLVMFVLNALLLVAFSNIPGAIKEYSKDEIVLENLLMDVSGITLMDPDTYTLYEESYSGYLGILGTATDGTLNHLVIFNASNPYIDGLLVTWNYDHTVVTGYNETLFFSIYYNDDTQLNYWDTDETLEITRYQTDDQVLPNYFLTDDIQIIDYTASSLTPFYQSLYQILIYAILLVLLLRFLISDLKYDFKRFKLVKNQWLVIIVTGYLYVLLGNYLSGFISELLSNAFATPISESVNQMTIVRMLNSDGVIFIVLSAVIIGPIVEELVFRKSIFGLINNQKLALVVSAVVFGAIHLTAEASLASALINGVSYFTMGAIFGYIYLKNNKNIMAPIVVHILVNLISVVASIFLF</sequence>
<evidence type="ECO:0000313" key="2">
    <source>
        <dbReference type="EMBL" id="BCR35692.1"/>
    </source>
</evidence>
<dbReference type="RefSeq" id="WP_176238533.1">
    <property type="nucleotide sequence ID" value="NZ_AP024412.1"/>
</dbReference>
<dbReference type="PANTHER" id="PTHR36435">
    <property type="entry name" value="SLR1288 PROTEIN"/>
    <property type="match status" value="1"/>
</dbReference>
<keyword evidence="3" id="KW-1185">Reference proteome</keyword>
<dbReference type="Proteomes" id="UP000620133">
    <property type="component" value="Chromosome"/>
</dbReference>